<organism evidence="9 10">
    <name type="scientific">Candidatus Haliotispira prima</name>
    <dbReference type="NCBI Taxonomy" id="3034016"/>
    <lineage>
        <taxon>Bacteria</taxon>
        <taxon>Pseudomonadati</taxon>
        <taxon>Spirochaetota</taxon>
        <taxon>Spirochaetia</taxon>
        <taxon>Spirochaetales</taxon>
        <taxon>Spirochaetaceae</taxon>
        <taxon>Candidatus Haliotispira</taxon>
    </lineage>
</organism>
<dbReference type="InterPro" id="IPR020568">
    <property type="entry name" value="Ribosomal_Su5_D2-typ_SF"/>
</dbReference>
<gene>
    <name evidence="9" type="primary">fusA</name>
    <name evidence="9" type="ORF">P0082_08195</name>
</gene>
<dbReference type="InterPro" id="IPR004540">
    <property type="entry name" value="Transl_elong_EFG/EF2"/>
</dbReference>
<dbReference type="SMART" id="SM00889">
    <property type="entry name" value="EFG_IV"/>
    <property type="match status" value="1"/>
</dbReference>
<keyword evidence="2" id="KW-0547">Nucleotide-binding</keyword>
<dbReference type="SUPFAM" id="SSF50447">
    <property type="entry name" value="Translation proteins"/>
    <property type="match status" value="1"/>
</dbReference>
<dbReference type="Pfam" id="PF00009">
    <property type="entry name" value="GTP_EFTU"/>
    <property type="match status" value="1"/>
</dbReference>
<keyword evidence="10" id="KW-1185">Reference proteome</keyword>
<evidence type="ECO:0000313" key="10">
    <source>
        <dbReference type="Proteomes" id="UP001228690"/>
    </source>
</evidence>
<dbReference type="InterPro" id="IPR031157">
    <property type="entry name" value="G_TR_CS"/>
</dbReference>
<evidence type="ECO:0000256" key="5">
    <source>
        <dbReference type="ARBA" id="ARBA00023134"/>
    </source>
</evidence>
<dbReference type="CDD" id="cd16262">
    <property type="entry name" value="EFG_III"/>
    <property type="match status" value="1"/>
</dbReference>
<dbReference type="Pfam" id="PF22042">
    <property type="entry name" value="EF-G_D2"/>
    <property type="match status" value="1"/>
</dbReference>
<dbReference type="PROSITE" id="PS51722">
    <property type="entry name" value="G_TR_2"/>
    <property type="match status" value="1"/>
</dbReference>
<dbReference type="Pfam" id="PF00679">
    <property type="entry name" value="EFG_C"/>
    <property type="match status" value="1"/>
</dbReference>
<dbReference type="SMART" id="SM00838">
    <property type="entry name" value="EFG_C"/>
    <property type="match status" value="1"/>
</dbReference>
<evidence type="ECO:0000256" key="6">
    <source>
        <dbReference type="ARBA" id="ARBA00024731"/>
    </source>
</evidence>
<evidence type="ECO:0000256" key="4">
    <source>
        <dbReference type="ARBA" id="ARBA00022917"/>
    </source>
</evidence>
<evidence type="ECO:0000313" key="9">
    <source>
        <dbReference type="EMBL" id="WGK68458.1"/>
    </source>
</evidence>
<dbReference type="Proteomes" id="UP001228690">
    <property type="component" value="Chromosome"/>
</dbReference>
<dbReference type="InterPro" id="IPR000640">
    <property type="entry name" value="EFG_V-like"/>
</dbReference>
<dbReference type="PRINTS" id="PR00315">
    <property type="entry name" value="ELONGATNFCT"/>
</dbReference>
<dbReference type="PROSITE" id="PS00301">
    <property type="entry name" value="G_TR_1"/>
    <property type="match status" value="1"/>
</dbReference>
<evidence type="ECO:0000256" key="7">
    <source>
        <dbReference type="NCBIfam" id="TIGR00484"/>
    </source>
</evidence>
<keyword evidence="5" id="KW-0342">GTP-binding</keyword>
<evidence type="ECO:0000256" key="1">
    <source>
        <dbReference type="ARBA" id="ARBA00005870"/>
    </source>
</evidence>
<accession>A0ABY8MGZ1</accession>
<feature type="domain" description="Tr-type G" evidence="8">
    <location>
        <begin position="3"/>
        <end position="285"/>
    </location>
</feature>
<keyword evidence="4" id="KW-0648">Protein biosynthesis</keyword>
<keyword evidence="3 9" id="KW-0251">Elongation factor</keyword>
<dbReference type="InterPro" id="IPR009022">
    <property type="entry name" value="EFG_III"/>
</dbReference>
<dbReference type="NCBIfam" id="TIGR00231">
    <property type="entry name" value="small_GTP"/>
    <property type="match status" value="1"/>
</dbReference>
<proteinExistence type="inferred from homology"/>
<dbReference type="InterPro" id="IPR005517">
    <property type="entry name" value="Transl_elong_EFG/EF2_IV"/>
</dbReference>
<dbReference type="InterPro" id="IPR035649">
    <property type="entry name" value="EFG_V"/>
</dbReference>
<comment type="function">
    <text evidence="6">Catalyzes the GTP-dependent ribosomal translocation step during translation elongation. During this step, the ribosome changes from the pre-translocational (PRE) to the post-translocational (POST) state as the newly formed A-site-bound peptidyl-tRNA and P-site-bound deacylated tRNA move to the P and E sites, respectively. Catalyzes the coordinated movement of the two tRNA molecules, the mRNA and conformational changes in the ribosome.</text>
</comment>
<evidence type="ECO:0000256" key="2">
    <source>
        <dbReference type="ARBA" id="ARBA00022741"/>
    </source>
</evidence>
<dbReference type="CDD" id="cd04088">
    <property type="entry name" value="EFG_mtEFG_II"/>
    <property type="match status" value="1"/>
</dbReference>
<reference evidence="9 10" key="1">
    <citation type="submission" date="2023-04" db="EMBL/GenBank/DDBJ databases">
        <title>Spirochaete genome identified in red abalone sample constitutes a novel genus.</title>
        <authorList>
            <person name="Sharma S.P."/>
            <person name="Purcell C.M."/>
            <person name="Hyde J.R."/>
            <person name="Severin A.J."/>
        </authorList>
    </citation>
    <scope>NUCLEOTIDE SEQUENCE [LARGE SCALE GENOMIC DNA]</scope>
    <source>
        <strain evidence="9 10">SP-2023</strain>
    </source>
</reference>
<dbReference type="CDD" id="cd01886">
    <property type="entry name" value="EF-G"/>
    <property type="match status" value="1"/>
</dbReference>
<dbReference type="Gene3D" id="3.30.230.10">
    <property type="match status" value="1"/>
</dbReference>
<dbReference type="SUPFAM" id="SSF54980">
    <property type="entry name" value="EF-G C-terminal domain-like"/>
    <property type="match status" value="2"/>
</dbReference>
<dbReference type="InterPro" id="IPR009000">
    <property type="entry name" value="Transl_B-barrel_sf"/>
</dbReference>
<comment type="similarity">
    <text evidence="1">Belongs to the TRAFAC class translation factor GTPase superfamily. Classic translation factor GTPase family. EF-G/EF-2 subfamily.</text>
</comment>
<dbReference type="InterPro" id="IPR000795">
    <property type="entry name" value="T_Tr_GTP-bd_dom"/>
</dbReference>
<dbReference type="InterPro" id="IPR041095">
    <property type="entry name" value="EFG_II"/>
</dbReference>
<dbReference type="Gene3D" id="3.30.70.870">
    <property type="entry name" value="Elongation Factor G (Translational Gtpase), domain 3"/>
    <property type="match status" value="1"/>
</dbReference>
<sequence length="697" mass="77639">MAKNTRNIGIIAHIDAGKTTTTERILFYTGKNHRMGEVDDGSATMDWMEQEQNRGITIVAAATTCHWKVKDSGGREEVQINLIDTPGHVDFTAEVERSLRVLDGAIAVLCAVKGIEPQTETVWRQSERYHIPRLVYINKMDRTGADFEGAVQQLRDKFAVRPLPLYLPIGAEGNYSGNIDVLNREEIYFGSENGDQTERKPLSDDNRERAEQAYDELINILSESEYRIAELYLEGLDIPAELCRTVIRRMCLAKEIIPVYVGSSLKNKGVQQLLDGVALYLPAPDDVPPLQVPKIGEKKSKNTMPEAGLPAVLHPDPEGALAALVFKIQYHKEMGMLCYMRIYSGTLKVNNNVFNARKGKRERINRLIRMHANSHSPVSELKAGEIGVVVGFKLAHTGDTICDERARVLLESMDFPEPVISIAIEPQSGSDVDKLGLALQHLEREDPTFRVKKSSDTGQILLSGMGELHLEVLCTRLRDEFKLQFRTGSPRVAHRETLQSTCGGPGRFSHEIAGIQQEIMVELELKPIENTADNSAMSSSNNHFLNLCSDLPSEYVHLINGSVMRHLETGFRLGYPAINIAVTLKSCSYNMEEPYEPGFEAAVAYAIDHAIREQKTLLLEPIMKVAIMTPPEYVGDVISQLTQRHGQVHSMDSQLSCDVIHATAPLSKLFGYSTTLRSQTQGRGSFSLEFTHFAPTL</sequence>
<dbReference type="InterPro" id="IPR053905">
    <property type="entry name" value="EF-G-like_DII"/>
</dbReference>
<dbReference type="EMBL" id="CP123443">
    <property type="protein sequence ID" value="WGK68458.1"/>
    <property type="molecule type" value="Genomic_DNA"/>
</dbReference>
<dbReference type="Gene3D" id="2.40.30.10">
    <property type="entry name" value="Translation factors"/>
    <property type="match status" value="1"/>
</dbReference>
<dbReference type="PANTHER" id="PTHR43261">
    <property type="entry name" value="TRANSLATION ELONGATION FACTOR G-RELATED"/>
    <property type="match status" value="1"/>
</dbReference>
<dbReference type="Gene3D" id="3.40.50.300">
    <property type="entry name" value="P-loop containing nucleotide triphosphate hydrolases"/>
    <property type="match status" value="1"/>
</dbReference>
<dbReference type="InterPro" id="IPR035647">
    <property type="entry name" value="EFG_III/V"/>
</dbReference>
<dbReference type="NCBIfam" id="TIGR00484">
    <property type="entry name" value="EF-G"/>
    <property type="match status" value="1"/>
</dbReference>
<dbReference type="InterPro" id="IPR027417">
    <property type="entry name" value="P-loop_NTPase"/>
</dbReference>
<dbReference type="SUPFAM" id="SSF52540">
    <property type="entry name" value="P-loop containing nucleoside triphosphate hydrolases"/>
    <property type="match status" value="1"/>
</dbReference>
<dbReference type="PANTHER" id="PTHR43261:SF1">
    <property type="entry name" value="RIBOSOME-RELEASING FACTOR 2, MITOCHONDRIAL"/>
    <property type="match status" value="1"/>
</dbReference>
<dbReference type="SUPFAM" id="SSF54211">
    <property type="entry name" value="Ribosomal protein S5 domain 2-like"/>
    <property type="match status" value="1"/>
</dbReference>
<dbReference type="InterPro" id="IPR005225">
    <property type="entry name" value="Small_GTP-bd"/>
</dbReference>
<dbReference type="CDD" id="cd03713">
    <property type="entry name" value="EFG_mtEFG_C"/>
    <property type="match status" value="1"/>
</dbReference>
<dbReference type="Gene3D" id="3.30.70.240">
    <property type="match status" value="1"/>
</dbReference>
<dbReference type="Pfam" id="PF14492">
    <property type="entry name" value="EFG_III"/>
    <property type="match status" value="1"/>
</dbReference>
<evidence type="ECO:0000256" key="3">
    <source>
        <dbReference type="ARBA" id="ARBA00022768"/>
    </source>
</evidence>
<dbReference type="RefSeq" id="WP_326926641.1">
    <property type="nucleotide sequence ID" value="NZ_CP123443.1"/>
</dbReference>
<evidence type="ECO:0000259" key="8">
    <source>
        <dbReference type="PROSITE" id="PS51722"/>
    </source>
</evidence>
<dbReference type="GO" id="GO:0003746">
    <property type="term" value="F:translation elongation factor activity"/>
    <property type="evidence" value="ECO:0007669"/>
    <property type="project" value="UniProtKB-KW"/>
</dbReference>
<name>A0ABY8MGZ1_9SPIO</name>
<dbReference type="InterPro" id="IPR014721">
    <property type="entry name" value="Ribsml_uS5_D2-typ_fold_subgr"/>
</dbReference>
<protein>
    <recommendedName>
        <fullName evidence="7">Elongation factor G</fullName>
    </recommendedName>
</protein>